<comment type="cofactor">
    <cofactor evidence="1 9 10">
        <name>pyridoxal 5'-phosphate</name>
        <dbReference type="ChEBI" id="CHEBI:597326"/>
    </cofactor>
</comment>
<dbReference type="EMBL" id="CP036266">
    <property type="protein sequence ID" value="QDT20682.1"/>
    <property type="molecule type" value="Genomic_DNA"/>
</dbReference>
<evidence type="ECO:0000256" key="3">
    <source>
        <dbReference type="ARBA" id="ARBA00010008"/>
    </source>
</evidence>
<dbReference type="InterPro" id="IPR001917">
    <property type="entry name" value="Aminotrans_II_pyridoxalP_BS"/>
</dbReference>
<comment type="pathway">
    <text evidence="2 10">Cofactor biosynthesis; biotin biosynthesis.</text>
</comment>
<protein>
    <recommendedName>
        <fullName evidence="10">8-amino-7-ketopelargonate synthase</fullName>
        <ecNumber evidence="10">2.3.1.47</ecNumber>
    </recommendedName>
</protein>
<evidence type="ECO:0000256" key="1">
    <source>
        <dbReference type="ARBA" id="ARBA00001933"/>
    </source>
</evidence>
<dbReference type="Gene3D" id="3.90.1150.10">
    <property type="entry name" value="Aspartate Aminotransferase, domain 1"/>
    <property type="match status" value="1"/>
</dbReference>
<name>A0A517PMT0_9PLAN</name>
<evidence type="ECO:0000256" key="8">
    <source>
        <dbReference type="ARBA" id="ARBA00047715"/>
    </source>
</evidence>
<dbReference type="GO" id="GO:0008710">
    <property type="term" value="F:8-amino-7-oxononanoate synthase activity"/>
    <property type="evidence" value="ECO:0007669"/>
    <property type="project" value="UniProtKB-UniRule"/>
</dbReference>
<comment type="subunit">
    <text evidence="4 10">Homodimer.</text>
</comment>
<dbReference type="InterPro" id="IPR015422">
    <property type="entry name" value="PyrdxlP-dep_Trfase_small"/>
</dbReference>
<evidence type="ECO:0000256" key="6">
    <source>
        <dbReference type="ARBA" id="ARBA00022756"/>
    </source>
</evidence>
<dbReference type="InterPro" id="IPR004723">
    <property type="entry name" value="AONS_Archaea/Proteobacteria"/>
</dbReference>
<keyword evidence="6" id="KW-0093">Biotin biosynthesis</keyword>
<evidence type="ECO:0000313" key="13">
    <source>
        <dbReference type="Proteomes" id="UP000320421"/>
    </source>
</evidence>
<dbReference type="AlphaFoldDB" id="A0A517PMT0"/>
<accession>A0A517PMT0</accession>
<dbReference type="PANTHER" id="PTHR13693:SF100">
    <property type="entry name" value="8-AMINO-7-OXONONANOATE SYNTHASE"/>
    <property type="match status" value="1"/>
</dbReference>
<dbReference type="InterPro" id="IPR015424">
    <property type="entry name" value="PyrdxlP-dep_Trfase"/>
</dbReference>
<feature type="domain" description="Aminotransferase class I/classII large" evidence="11">
    <location>
        <begin position="44"/>
        <end position="385"/>
    </location>
</feature>
<dbReference type="Proteomes" id="UP000320421">
    <property type="component" value="Chromosome"/>
</dbReference>
<comment type="similarity">
    <text evidence="3 10">Belongs to the class-II pyridoxal-phosphate-dependent aminotransferase family. BioF subfamily.</text>
</comment>
<organism evidence="12 13">
    <name type="scientific">Gimesia chilikensis</name>
    <dbReference type="NCBI Taxonomy" id="2605989"/>
    <lineage>
        <taxon>Bacteria</taxon>
        <taxon>Pseudomonadati</taxon>
        <taxon>Planctomycetota</taxon>
        <taxon>Planctomycetia</taxon>
        <taxon>Planctomycetales</taxon>
        <taxon>Planctomycetaceae</taxon>
        <taxon>Gimesia</taxon>
    </lineage>
</organism>
<dbReference type="NCBIfam" id="TIGR00858">
    <property type="entry name" value="bioF"/>
    <property type="match status" value="1"/>
</dbReference>
<comment type="function">
    <text evidence="10">Catalyzes the decarboxylative condensation of pimeloyl-[acyl-carrier protein] and L-alanine to produce 8-amino-7-oxononanoate (AON), [acyl-carrier protein], and carbon dioxide.</text>
</comment>
<dbReference type="OrthoDB" id="9807157at2"/>
<dbReference type="PROSITE" id="PS00599">
    <property type="entry name" value="AA_TRANSFER_CLASS_2"/>
    <property type="match status" value="1"/>
</dbReference>
<sequence>MTSSELPEWMETDLQQIREAGLFRSRRMFQPLAGGRCLLEGQTLINFSSNDYLDLAQDPRLVSAASVALSELGVGARASALVSGRTIWHARLEEQLAKFEGAEAALLFPSGYAANLGVISAVAQEADTIFCDRLNHASLIDGCRLSGARFRVYRHDQLEKLKRELAKPTGAGRKFIVTDSVFSMDGLSAPLRDLCDLAEEFGASLIIDEAHGTGVYGGKGRGLAEELGVEDRVAIRIGTLSKAVGCLGGFVSGSETLINWLWNRVRTQIYSTALPPSICAAACAALEVIQTEPERRDRLHELSRYLRSGLKERSQLTVPASTGPIIPVILSDPALTMQVAGDLQSDGFMVGAIRPPTVPQGTSRLRISLTCAHQREDLERFLKALDGSLARNGESR</sequence>
<evidence type="ECO:0000256" key="2">
    <source>
        <dbReference type="ARBA" id="ARBA00004746"/>
    </source>
</evidence>
<keyword evidence="5 10" id="KW-0808">Transferase</keyword>
<dbReference type="Gene3D" id="3.40.640.10">
    <property type="entry name" value="Type I PLP-dependent aspartate aminotransferase-like (Major domain)"/>
    <property type="match status" value="1"/>
</dbReference>
<dbReference type="EC" id="2.3.1.47" evidence="10"/>
<evidence type="ECO:0000256" key="4">
    <source>
        <dbReference type="ARBA" id="ARBA00011738"/>
    </source>
</evidence>
<dbReference type="SUPFAM" id="SSF53383">
    <property type="entry name" value="PLP-dependent transferases"/>
    <property type="match status" value="1"/>
</dbReference>
<gene>
    <name evidence="12" type="primary">bioF</name>
    <name evidence="12" type="ORF">HG66A1_24710</name>
</gene>
<dbReference type="InterPro" id="IPR004839">
    <property type="entry name" value="Aminotransferase_I/II_large"/>
</dbReference>
<feature type="modified residue" description="N6-(pyridoxal phosphate)lysine" evidence="9">
    <location>
        <position position="242"/>
    </location>
</feature>
<proteinExistence type="inferred from homology"/>
<dbReference type="Pfam" id="PF00155">
    <property type="entry name" value="Aminotran_1_2"/>
    <property type="match status" value="1"/>
</dbReference>
<keyword evidence="12" id="KW-0012">Acyltransferase</keyword>
<evidence type="ECO:0000259" key="11">
    <source>
        <dbReference type="Pfam" id="PF00155"/>
    </source>
</evidence>
<evidence type="ECO:0000313" key="12">
    <source>
        <dbReference type="EMBL" id="QDT20682.1"/>
    </source>
</evidence>
<reference evidence="12 13" key="1">
    <citation type="submission" date="2019-02" db="EMBL/GenBank/DDBJ databases">
        <title>Deep-cultivation of Planctomycetes and their phenomic and genomic characterization uncovers novel biology.</title>
        <authorList>
            <person name="Wiegand S."/>
            <person name="Jogler M."/>
            <person name="Boedeker C."/>
            <person name="Pinto D."/>
            <person name="Vollmers J."/>
            <person name="Rivas-Marin E."/>
            <person name="Kohn T."/>
            <person name="Peeters S.H."/>
            <person name="Heuer A."/>
            <person name="Rast P."/>
            <person name="Oberbeckmann S."/>
            <person name="Bunk B."/>
            <person name="Jeske O."/>
            <person name="Meyerdierks A."/>
            <person name="Storesund J.E."/>
            <person name="Kallscheuer N."/>
            <person name="Luecker S."/>
            <person name="Lage O.M."/>
            <person name="Pohl T."/>
            <person name="Merkel B.J."/>
            <person name="Hornburger P."/>
            <person name="Mueller R.-W."/>
            <person name="Bruemmer F."/>
            <person name="Labrenz M."/>
            <person name="Spormann A.M."/>
            <person name="Op den Camp H."/>
            <person name="Overmann J."/>
            <person name="Amann R."/>
            <person name="Jetten M.S.M."/>
            <person name="Mascher T."/>
            <person name="Medema M.H."/>
            <person name="Devos D.P."/>
            <person name="Kaster A.-K."/>
            <person name="Ovreas L."/>
            <person name="Rohde M."/>
            <person name="Galperin M.Y."/>
            <person name="Jogler C."/>
        </authorList>
    </citation>
    <scope>NUCLEOTIDE SEQUENCE [LARGE SCALE GENOMIC DNA]</scope>
    <source>
        <strain evidence="12 13">HG66A1</strain>
    </source>
</reference>
<keyword evidence="13" id="KW-1185">Reference proteome</keyword>
<evidence type="ECO:0000256" key="10">
    <source>
        <dbReference type="RuleBase" id="RU003693"/>
    </source>
</evidence>
<dbReference type="CDD" id="cd06454">
    <property type="entry name" value="KBL_like"/>
    <property type="match status" value="1"/>
</dbReference>
<dbReference type="PANTHER" id="PTHR13693">
    <property type="entry name" value="CLASS II AMINOTRANSFERASE/8-AMINO-7-OXONONANOATE SYNTHASE"/>
    <property type="match status" value="1"/>
</dbReference>
<dbReference type="GO" id="GO:0030170">
    <property type="term" value="F:pyridoxal phosphate binding"/>
    <property type="evidence" value="ECO:0007669"/>
    <property type="project" value="InterPro"/>
</dbReference>
<dbReference type="InterPro" id="IPR050087">
    <property type="entry name" value="AON_synthase_class-II"/>
</dbReference>
<comment type="catalytic activity">
    <reaction evidence="8 10">
        <text>6-carboxyhexanoyl-[ACP] + L-alanine + H(+) = (8S)-8-amino-7-oxononanoate + holo-[ACP] + CO2</text>
        <dbReference type="Rhea" id="RHEA:42288"/>
        <dbReference type="Rhea" id="RHEA-COMP:9685"/>
        <dbReference type="Rhea" id="RHEA-COMP:9955"/>
        <dbReference type="ChEBI" id="CHEBI:15378"/>
        <dbReference type="ChEBI" id="CHEBI:16526"/>
        <dbReference type="ChEBI" id="CHEBI:57972"/>
        <dbReference type="ChEBI" id="CHEBI:64479"/>
        <dbReference type="ChEBI" id="CHEBI:78846"/>
        <dbReference type="ChEBI" id="CHEBI:149468"/>
        <dbReference type="EC" id="2.3.1.47"/>
    </reaction>
</comment>
<dbReference type="InterPro" id="IPR015421">
    <property type="entry name" value="PyrdxlP-dep_Trfase_major"/>
</dbReference>
<dbReference type="UniPathway" id="UPA00078"/>
<dbReference type="RefSeq" id="WP_145183843.1">
    <property type="nucleotide sequence ID" value="NZ_CP036266.1"/>
</dbReference>
<evidence type="ECO:0000256" key="9">
    <source>
        <dbReference type="PIRSR" id="PIRSR604723-51"/>
    </source>
</evidence>
<dbReference type="GO" id="GO:0009102">
    <property type="term" value="P:biotin biosynthetic process"/>
    <property type="evidence" value="ECO:0007669"/>
    <property type="project" value="UniProtKB-UniRule"/>
</dbReference>
<keyword evidence="7 9" id="KW-0663">Pyridoxal phosphate</keyword>
<evidence type="ECO:0000256" key="7">
    <source>
        <dbReference type="ARBA" id="ARBA00022898"/>
    </source>
</evidence>
<evidence type="ECO:0000256" key="5">
    <source>
        <dbReference type="ARBA" id="ARBA00022679"/>
    </source>
</evidence>